<evidence type="ECO:0000313" key="2">
    <source>
        <dbReference type="EMBL" id="GAQ91580.1"/>
    </source>
</evidence>
<dbReference type="STRING" id="105231.A0A1Y1IL40"/>
<feature type="transmembrane region" description="Helical" evidence="1">
    <location>
        <begin position="108"/>
        <end position="133"/>
    </location>
</feature>
<dbReference type="OMA" id="SASIKCQ"/>
<accession>A0A1Y1IL40</accession>
<keyword evidence="1" id="KW-0472">Membrane</keyword>
<evidence type="ECO:0000313" key="3">
    <source>
        <dbReference type="Proteomes" id="UP000054558"/>
    </source>
</evidence>
<protein>
    <submittedName>
        <fullName evidence="2">Stress enhanced protein, SEP1, lil4</fullName>
    </submittedName>
</protein>
<sequence length="162" mass="16533">MAASAVAQQAALQCSALQSIDSAARSSKRTVVCQLQGHRSQRAGVRSHLQKSKSPLIRSTFVSGAPLVSPSALTRTVSAPTRRSVRCMAEPDAQSTNASGADVWLGRAAMLAFTAVLTTEIVAGKGVFALAGLETPSPGLAIAVAIVLGGGAAFSVLKSLFK</sequence>
<dbReference type="OrthoDB" id="543868at2759"/>
<keyword evidence="1" id="KW-1133">Transmembrane helix</keyword>
<organism evidence="2 3">
    <name type="scientific">Klebsormidium nitens</name>
    <name type="common">Green alga</name>
    <name type="synonym">Ulothrix nitens</name>
    <dbReference type="NCBI Taxonomy" id="105231"/>
    <lineage>
        <taxon>Eukaryota</taxon>
        <taxon>Viridiplantae</taxon>
        <taxon>Streptophyta</taxon>
        <taxon>Klebsormidiophyceae</taxon>
        <taxon>Klebsormidiales</taxon>
        <taxon>Klebsormidiaceae</taxon>
        <taxon>Klebsormidium</taxon>
    </lineage>
</organism>
<dbReference type="AlphaFoldDB" id="A0A1Y1IL40"/>
<name>A0A1Y1IL40_KLENI</name>
<keyword evidence="1" id="KW-0812">Transmembrane</keyword>
<dbReference type="Proteomes" id="UP000054558">
    <property type="component" value="Unassembled WGS sequence"/>
</dbReference>
<dbReference type="EMBL" id="DF237760">
    <property type="protein sequence ID" value="GAQ91580.1"/>
    <property type="molecule type" value="Genomic_DNA"/>
</dbReference>
<gene>
    <name evidence="2" type="ORF">KFL_008110030</name>
</gene>
<feature type="transmembrane region" description="Helical" evidence="1">
    <location>
        <begin position="139"/>
        <end position="161"/>
    </location>
</feature>
<reference evidence="2 3" key="1">
    <citation type="journal article" date="2014" name="Nat. Commun.">
        <title>Klebsormidium flaccidum genome reveals primary factors for plant terrestrial adaptation.</title>
        <authorList>
            <person name="Hori K."/>
            <person name="Maruyama F."/>
            <person name="Fujisawa T."/>
            <person name="Togashi T."/>
            <person name="Yamamoto N."/>
            <person name="Seo M."/>
            <person name="Sato S."/>
            <person name="Yamada T."/>
            <person name="Mori H."/>
            <person name="Tajima N."/>
            <person name="Moriyama T."/>
            <person name="Ikeuchi M."/>
            <person name="Watanabe M."/>
            <person name="Wada H."/>
            <person name="Kobayashi K."/>
            <person name="Saito M."/>
            <person name="Masuda T."/>
            <person name="Sasaki-Sekimoto Y."/>
            <person name="Mashiguchi K."/>
            <person name="Awai K."/>
            <person name="Shimojima M."/>
            <person name="Masuda S."/>
            <person name="Iwai M."/>
            <person name="Nobusawa T."/>
            <person name="Narise T."/>
            <person name="Kondo S."/>
            <person name="Saito H."/>
            <person name="Sato R."/>
            <person name="Murakawa M."/>
            <person name="Ihara Y."/>
            <person name="Oshima-Yamada Y."/>
            <person name="Ohtaka K."/>
            <person name="Satoh M."/>
            <person name="Sonobe K."/>
            <person name="Ishii M."/>
            <person name="Ohtani R."/>
            <person name="Kanamori-Sato M."/>
            <person name="Honoki R."/>
            <person name="Miyazaki D."/>
            <person name="Mochizuki H."/>
            <person name="Umetsu J."/>
            <person name="Higashi K."/>
            <person name="Shibata D."/>
            <person name="Kamiya Y."/>
            <person name="Sato N."/>
            <person name="Nakamura Y."/>
            <person name="Tabata S."/>
            <person name="Ida S."/>
            <person name="Kurokawa K."/>
            <person name="Ohta H."/>
        </authorList>
    </citation>
    <scope>NUCLEOTIDE SEQUENCE [LARGE SCALE GENOMIC DNA]</scope>
    <source>
        <strain evidence="2 3">NIES-2285</strain>
    </source>
</reference>
<proteinExistence type="predicted"/>
<dbReference type="SUPFAM" id="SSF103511">
    <property type="entry name" value="Chlorophyll a-b binding protein"/>
    <property type="match status" value="1"/>
</dbReference>
<evidence type="ECO:0000256" key="1">
    <source>
        <dbReference type="SAM" id="Phobius"/>
    </source>
</evidence>
<keyword evidence="3" id="KW-1185">Reference proteome</keyword>